<name>A0ABD0K336_9CAEN</name>
<evidence type="ECO:0000313" key="1">
    <source>
        <dbReference type="EMBL" id="KAK7481270.1"/>
    </source>
</evidence>
<reference evidence="1 2" key="1">
    <citation type="journal article" date="2023" name="Sci. Data">
        <title>Genome assembly of the Korean intertidal mud-creeper Batillaria attramentaria.</title>
        <authorList>
            <person name="Patra A.K."/>
            <person name="Ho P.T."/>
            <person name="Jun S."/>
            <person name="Lee S.J."/>
            <person name="Kim Y."/>
            <person name="Won Y.J."/>
        </authorList>
    </citation>
    <scope>NUCLEOTIDE SEQUENCE [LARGE SCALE GENOMIC DNA]</scope>
    <source>
        <strain evidence="1">Wonlab-2016</strain>
    </source>
</reference>
<protein>
    <submittedName>
        <fullName evidence="1">Uncharacterized protein</fullName>
    </submittedName>
</protein>
<evidence type="ECO:0000313" key="2">
    <source>
        <dbReference type="Proteomes" id="UP001519460"/>
    </source>
</evidence>
<dbReference type="AlphaFoldDB" id="A0ABD0K336"/>
<organism evidence="1 2">
    <name type="scientific">Batillaria attramentaria</name>
    <dbReference type="NCBI Taxonomy" id="370345"/>
    <lineage>
        <taxon>Eukaryota</taxon>
        <taxon>Metazoa</taxon>
        <taxon>Spiralia</taxon>
        <taxon>Lophotrochozoa</taxon>
        <taxon>Mollusca</taxon>
        <taxon>Gastropoda</taxon>
        <taxon>Caenogastropoda</taxon>
        <taxon>Sorbeoconcha</taxon>
        <taxon>Cerithioidea</taxon>
        <taxon>Batillariidae</taxon>
        <taxon>Batillaria</taxon>
    </lineage>
</organism>
<sequence>MQRVGHFPGNTWTLSAAERQRQYRARRDADPERRRQYLLKERAKYRKNKLAAAVRLVTDMTASELREEEAREDGIEQYLYGEKRYRRRYWQKVKADPVKYERVKELARLRMRRYLQRKRLARAQRVQEDTQ</sequence>
<keyword evidence="2" id="KW-1185">Reference proteome</keyword>
<accession>A0ABD0K336</accession>
<gene>
    <name evidence="1" type="ORF">BaRGS_00027530</name>
</gene>
<comment type="caution">
    <text evidence="1">The sequence shown here is derived from an EMBL/GenBank/DDBJ whole genome shotgun (WGS) entry which is preliminary data.</text>
</comment>
<proteinExistence type="predicted"/>
<dbReference type="Proteomes" id="UP001519460">
    <property type="component" value="Unassembled WGS sequence"/>
</dbReference>
<dbReference type="EMBL" id="JACVVK020000265">
    <property type="protein sequence ID" value="KAK7481270.1"/>
    <property type="molecule type" value="Genomic_DNA"/>
</dbReference>